<gene>
    <name evidence="1" type="ORF">RND81_13G151100</name>
</gene>
<name>A0AAW1H2U2_SAPOF</name>
<dbReference type="Proteomes" id="UP001443914">
    <property type="component" value="Unassembled WGS sequence"/>
</dbReference>
<sequence>MTRKTMAMKTPCKKKAKTTDEQVDDIESNVFGAKRKKRNVKSKGKKKVTIGERVQQPKKAVVVESDEMDSEMSGKKKVLAGHGSPAPLYELISMLTVAQKIDVEEIDFGGILELKAKAFYHFMIDWLAEHYDHVSQMLLISEQNHFVITKHDVYDVFMLPCTEKTVKLTSNKKKDNPETELVTLWKKNFNVGPKDEISLESLKEEMLKLVEGGADFKKNFVIYAMGTFLAPTVHNRADLRLSWRLNNRKSIEGCFFFLKIIYFHRLTWRGSPSKSTMSLLQHWTYEGLKKRMSEEMEAYSLNGGCFGIGTWDHNTYPVSLYQPKRFYRLSAKEATISEEEDDDTYLKIKLHAGVLRDRQLRQKYPDVSVSCHIF</sequence>
<protein>
    <submittedName>
        <fullName evidence="1">Uncharacterized protein</fullName>
    </submittedName>
</protein>
<dbReference type="AlphaFoldDB" id="A0AAW1H2U2"/>
<evidence type="ECO:0000313" key="1">
    <source>
        <dbReference type="EMBL" id="KAK9669739.1"/>
    </source>
</evidence>
<keyword evidence="2" id="KW-1185">Reference proteome</keyword>
<dbReference type="PANTHER" id="PTHR34835:SF34">
    <property type="entry name" value="OS08G0555500 PROTEIN"/>
    <property type="match status" value="1"/>
</dbReference>
<proteinExistence type="predicted"/>
<accession>A0AAW1H2U2</accession>
<evidence type="ECO:0000313" key="2">
    <source>
        <dbReference type="Proteomes" id="UP001443914"/>
    </source>
</evidence>
<reference evidence="1" key="1">
    <citation type="submission" date="2024-03" db="EMBL/GenBank/DDBJ databases">
        <title>WGS assembly of Saponaria officinalis var. Norfolk2.</title>
        <authorList>
            <person name="Jenkins J."/>
            <person name="Shu S."/>
            <person name="Grimwood J."/>
            <person name="Barry K."/>
            <person name="Goodstein D."/>
            <person name="Schmutz J."/>
            <person name="Leebens-Mack J."/>
            <person name="Osbourn A."/>
        </authorList>
    </citation>
    <scope>NUCLEOTIDE SEQUENCE [LARGE SCALE GENOMIC DNA]</scope>
    <source>
        <strain evidence="1">JIC</strain>
    </source>
</reference>
<organism evidence="1 2">
    <name type="scientific">Saponaria officinalis</name>
    <name type="common">Common soapwort</name>
    <name type="synonym">Lychnis saponaria</name>
    <dbReference type="NCBI Taxonomy" id="3572"/>
    <lineage>
        <taxon>Eukaryota</taxon>
        <taxon>Viridiplantae</taxon>
        <taxon>Streptophyta</taxon>
        <taxon>Embryophyta</taxon>
        <taxon>Tracheophyta</taxon>
        <taxon>Spermatophyta</taxon>
        <taxon>Magnoliopsida</taxon>
        <taxon>eudicotyledons</taxon>
        <taxon>Gunneridae</taxon>
        <taxon>Pentapetalae</taxon>
        <taxon>Caryophyllales</taxon>
        <taxon>Caryophyllaceae</taxon>
        <taxon>Caryophylleae</taxon>
        <taxon>Saponaria</taxon>
    </lineage>
</organism>
<comment type="caution">
    <text evidence="1">The sequence shown here is derived from an EMBL/GenBank/DDBJ whole genome shotgun (WGS) entry which is preliminary data.</text>
</comment>
<dbReference type="EMBL" id="JBDFQZ010000013">
    <property type="protein sequence ID" value="KAK9669739.1"/>
    <property type="molecule type" value="Genomic_DNA"/>
</dbReference>
<dbReference type="PANTHER" id="PTHR34835">
    <property type="entry name" value="OS07G0283600 PROTEIN-RELATED"/>
    <property type="match status" value="1"/>
</dbReference>